<keyword evidence="8" id="KW-0378">Hydrolase</keyword>
<dbReference type="GO" id="GO:0071555">
    <property type="term" value="P:cell wall organization"/>
    <property type="evidence" value="ECO:0007669"/>
    <property type="project" value="UniProtKB-KW"/>
</dbReference>
<accession>A0A1F4RDK7</accession>
<evidence type="ECO:0000259" key="17">
    <source>
        <dbReference type="Pfam" id="PF03717"/>
    </source>
</evidence>
<keyword evidence="10" id="KW-0573">Peptidoglycan synthesis</keyword>
<gene>
    <name evidence="18" type="ORF">A3H38_01050</name>
</gene>
<evidence type="ECO:0000256" key="5">
    <source>
        <dbReference type="ARBA" id="ARBA00022519"/>
    </source>
</evidence>
<dbReference type="InterPro" id="IPR005311">
    <property type="entry name" value="PBP_dimer"/>
</dbReference>
<feature type="domain" description="Penicillin-binding protein transpeptidase" evidence="16">
    <location>
        <begin position="247"/>
        <end position="562"/>
    </location>
</feature>
<dbReference type="GO" id="GO:0071972">
    <property type="term" value="F:peptidoglycan L,D-transpeptidase activity"/>
    <property type="evidence" value="ECO:0007669"/>
    <property type="project" value="TreeGrafter"/>
</dbReference>
<keyword evidence="5" id="KW-0997">Cell inner membrane</keyword>
<evidence type="ECO:0000256" key="13">
    <source>
        <dbReference type="ARBA" id="ARBA00023316"/>
    </source>
</evidence>
<dbReference type="Gene3D" id="3.30.1390.30">
    <property type="entry name" value="Penicillin-binding protein 2a, domain 3"/>
    <property type="match status" value="1"/>
</dbReference>
<protein>
    <submittedName>
        <fullName evidence="18">Penicillin-binding protein 2</fullName>
    </submittedName>
</protein>
<keyword evidence="11 15" id="KW-1133">Transmembrane helix</keyword>
<comment type="caution">
    <text evidence="18">The sequence shown here is derived from an EMBL/GenBank/DDBJ whole genome shotgun (WGS) entry which is preliminary data.</text>
</comment>
<keyword evidence="7 15" id="KW-0812">Transmembrane</keyword>
<keyword evidence="9" id="KW-0133">Cell shape</keyword>
<dbReference type="EMBL" id="METP01000022">
    <property type="protein sequence ID" value="OGC06275.1"/>
    <property type="molecule type" value="Genomic_DNA"/>
</dbReference>
<dbReference type="InterPro" id="IPR017790">
    <property type="entry name" value="Penicillin-binding_protein_2"/>
</dbReference>
<evidence type="ECO:0000256" key="15">
    <source>
        <dbReference type="SAM" id="Phobius"/>
    </source>
</evidence>
<dbReference type="Proteomes" id="UP000176938">
    <property type="component" value="Unassembled WGS sequence"/>
</dbReference>
<dbReference type="GO" id="GO:0006508">
    <property type="term" value="P:proteolysis"/>
    <property type="evidence" value="ECO:0007669"/>
    <property type="project" value="UniProtKB-KW"/>
</dbReference>
<dbReference type="NCBIfam" id="TIGR03423">
    <property type="entry name" value="pbp2_mrdA"/>
    <property type="match status" value="1"/>
</dbReference>
<dbReference type="GO" id="GO:0009002">
    <property type="term" value="F:serine-type D-Ala-D-Ala carboxypeptidase activity"/>
    <property type="evidence" value="ECO:0007669"/>
    <property type="project" value="InterPro"/>
</dbReference>
<evidence type="ECO:0000256" key="3">
    <source>
        <dbReference type="ARBA" id="ARBA00007171"/>
    </source>
</evidence>
<dbReference type="Pfam" id="PF03717">
    <property type="entry name" value="PBP_dimer"/>
    <property type="match status" value="1"/>
</dbReference>
<dbReference type="InterPro" id="IPR050515">
    <property type="entry name" value="Beta-lactam/transpept"/>
</dbReference>
<evidence type="ECO:0000256" key="1">
    <source>
        <dbReference type="ARBA" id="ARBA00004167"/>
    </source>
</evidence>
<evidence type="ECO:0000256" key="14">
    <source>
        <dbReference type="SAM" id="MobiDB-lite"/>
    </source>
</evidence>
<organism evidence="18 19">
    <name type="scientific">candidate division WOR-1 bacterium RIFCSPLOWO2_02_FULL_46_20</name>
    <dbReference type="NCBI Taxonomy" id="1802567"/>
    <lineage>
        <taxon>Bacteria</taxon>
        <taxon>Bacillati</taxon>
        <taxon>Saganbacteria</taxon>
    </lineage>
</organism>
<keyword evidence="6" id="KW-0645">Protease</keyword>
<reference evidence="18 19" key="1">
    <citation type="journal article" date="2016" name="Nat. Commun.">
        <title>Thousands of microbial genomes shed light on interconnected biogeochemical processes in an aquifer system.</title>
        <authorList>
            <person name="Anantharaman K."/>
            <person name="Brown C.T."/>
            <person name="Hug L.A."/>
            <person name="Sharon I."/>
            <person name="Castelle C.J."/>
            <person name="Probst A.J."/>
            <person name="Thomas B.C."/>
            <person name="Singh A."/>
            <person name="Wilkins M.J."/>
            <person name="Karaoz U."/>
            <person name="Brodie E.L."/>
            <person name="Williams K.H."/>
            <person name="Hubbard S.S."/>
            <person name="Banfield J.F."/>
        </authorList>
    </citation>
    <scope>NUCLEOTIDE SEQUENCE [LARGE SCALE GENOMIC DNA]</scope>
</reference>
<feature type="transmembrane region" description="Helical" evidence="15">
    <location>
        <begin position="7"/>
        <end position="24"/>
    </location>
</feature>
<feature type="domain" description="Penicillin-binding protein dimerisation" evidence="17">
    <location>
        <begin position="48"/>
        <end position="212"/>
    </location>
</feature>
<evidence type="ECO:0000256" key="9">
    <source>
        <dbReference type="ARBA" id="ARBA00022960"/>
    </source>
</evidence>
<dbReference type="GO" id="GO:0008360">
    <property type="term" value="P:regulation of cell shape"/>
    <property type="evidence" value="ECO:0007669"/>
    <property type="project" value="UniProtKB-KW"/>
</dbReference>
<evidence type="ECO:0000259" key="16">
    <source>
        <dbReference type="Pfam" id="PF00905"/>
    </source>
</evidence>
<sequence length="615" mass="67994">MNNTKQALIIIFIVGFSLVFLRLIQLQVAEGGKFGRLAVENAAKMVPESAPRGVIYDRFDKVVVENRPIFTVRVLPYILAKKPKPERERVLGLLGKLLGEKIEFKVSATEPIIVKDNVPLAVAVQVEENKLNLDGVVVSSRPVRLSKYGTFASHVLGYVGEIEARELERLKLNGYRLGDIIGKDGVEKNYDRQLRGEDGGKMIEVDVYGTPTRILESLDPVPGPDMKLTIDLSLQLAIEEILGGQEGAVVVLNARSGELLSLASYPNYNPNIFADSAENWKWQQLNYNKHPFINRALAIYPPGSIFKIVTLAAALEEGVATPDTIVNCPGYYKLNNRLAKCWLGRGHGSIGVVEGLVWSCDVVFYELGRRLGPDLIVKYARKFGLGSYTGIDLPQEKKGTVPTKEWKETYLKEPWYPGDSINYGIGQGFVQVTPLQMAMAYASLASGQLFRPYVVQEIKNKNGKVVYQGKKEVVGSVPLTKDNLALVRQALRDVVKRGTGVAARVQGLPAAGKTGTAENPGKAHAWFICYAPDDDPEIVIAVFIAHGEHGDQAAAYVARDVLKWYKEHRLGKEYPQEKFEQQYILNGRAKVPYRPKTNIQPPLIRDTGLPVDGGT</sequence>
<dbReference type="SUPFAM" id="SSF56519">
    <property type="entry name" value="Penicillin binding protein dimerisation domain"/>
    <property type="match status" value="1"/>
</dbReference>
<dbReference type="Pfam" id="PF00905">
    <property type="entry name" value="Transpeptidase"/>
    <property type="match status" value="1"/>
</dbReference>
<dbReference type="SUPFAM" id="SSF56601">
    <property type="entry name" value="beta-lactamase/transpeptidase-like"/>
    <property type="match status" value="1"/>
</dbReference>
<dbReference type="AlphaFoldDB" id="A0A1F4RDK7"/>
<keyword evidence="4" id="KW-1003">Cell membrane</keyword>
<dbReference type="InterPro" id="IPR001460">
    <property type="entry name" value="PCN-bd_Tpept"/>
</dbReference>
<comment type="similarity">
    <text evidence="3">Belongs to the transpeptidase family.</text>
</comment>
<dbReference type="Gene3D" id="3.90.1310.10">
    <property type="entry name" value="Penicillin-binding protein 2a (Domain 2)"/>
    <property type="match status" value="1"/>
</dbReference>
<feature type="region of interest" description="Disordered" evidence="14">
    <location>
        <begin position="596"/>
        <end position="615"/>
    </location>
</feature>
<keyword evidence="13" id="KW-0961">Cell wall biogenesis/degradation</keyword>
<evidence type="ECO:0000256" key="4">
    <source>
        <dbReference type="ARBA" id="ARBA00022475"/>
    </source>
</evidence>
<dbReference type="InterPro" id="IPR036138">
    <property type="entry name" value="PBP_dimer_sf"/>
</dbReference>
<proteinExistence type="inferred from homology"/>
<dbReference type="InterPro" id="IPR012338">
    <property type="entry name" value="Beta-lactam/transpept-like"/>
</dbReference>
<name>A0A1F4RDK7_UNCSA</name>
<evidence type="ECO:0000313" key="18">
    <source>
        <dbReference type="EMBL" id="OGC06275.1"/>
    </source>
</evidence>
<dbReference type="GO" id="GO:0009252">
    <property type="term" value="P:peptidoglycan biosynthetic process"/>
    <property type="evidence" value="ECO:0007669"/>
    <property type="project" value="UniProtKB-KW"/>
</dbReference>
<comment type="subcellular location">
    <subcellularLocation>
        <location evidence="2">Cell membrane</location>
    </subcellularLocation>
    <subcellularLocation>
        <location evidence="1">Membrane</location>
        <topology evidence="1">Single-pass membrane protein</topology>
    </subcellularLocation>
</comment>
<evidence type="ECO:0000313" key="19">
    <source>
        <dbReference type="Proteomes" id="UP000176938"/>
    </source>
</evidence>
<dbReference type="GO" id="GO:0005886">
    <property type="term" value="C:plasma membrane"/>
    <property type="evidence" value="ECO:0007669"/>
    <property type="project" value="UniProtKB-SubCell"/>
</dbReference>
<evidence type="ECO:0000256" key="11">
    <source>
        <dbReference type="ARBA" id="ARBA00022989"/>
    </source>
</evidence>
<evidence type="ECO:0000256" key="12">
    <source>
        <dbReference type="ARBA" id="ARBA00023136"/>
    </source>
</evidence>
<dbReference type="Gene3D" id="3.40.710.10">
    <property type="entry name" value="DD-peptidase/beta-lactamase superfamily"/>
    <property type="match status" value="1"/>
</dbReference>
<dbReference type="GO" id="GO:0008658">
    <property type="term" value="F:penicillin binding"/>
    <property type="evidence" value="ECO:0007669"/>
    <property type="project" value="InterPro"/>
</dbReference>
<evidence type="ECO:0000256" key="8">
    <source>
        <dbReference type="ARBA" id="ARBA00022801"/>
    </source>
</evidence>
<evidence type="ECO:0000256" key="10">
    <source>
        <dbReference type="ARBA" id="ARBA00022984"/>
    </source>
</evidence>
<keyword evidence="12 15" id="KW-0472">Membrane</keyword>
<evidence type="ECO:0000256" key="6">
    <source>
        <dbReference type="ARBA" id="ARBA00022670"/>
    </source>
</evidence>
<dbReference type="PANTHER" id="PTHR30627:SF2">
    <property type="entry name" value="PEPTIDOGLYCAN D,D-TRANSPEPTIDASE MRDA"/>
    <property type="match status" value="1"/>
</dbReference>
<evidence type="ECO:0000256" key="7">
    <source>
        <dbReference type="ARBA" id="ARBA00022692"/>
    </source>
</evidence>
<evidence type="ECO:0000256" key="2">
    <source>
        <dbReference type="ARBA" id="ARBA00004236"/>
    </source>
</evidence>
<dbReference type="PANTHER" id="PTHR30627">
    <property type="entry name" value="PEPTIDOGLYCAN D,D-TRANSPEPTIDASE"/>
    <property type="match status" value="1"/>
</dbReference>